<name>A0A0F3GP89_9BACT</name>
<organism evidence="2 3">
    <name type="scientific">Candidatus Magnetobacterium bavaricum</name>
    <dbReference type="NCBI Taxonomy" id="29290"/>
    <lineage>
        <taxon>Bacteria</taxon>
        <taxon>Pseudomonadati</taxon>
        <taxon>Nitrospirota</taxon>
        <taxon>Thermodesulfovibrionia</taxon>
        <taxon>Thermodesulfovibrionales</taxon>
        <taxon>Candidatus Magnetobacteriaceae</taxon>
        <taxon>Candidatus Magnetobacterium</taxon>
    </lineage>
</organism>
<evidence type="ECO:0000313" key="2">
    <source>
        <dbReference type="EMBL" id="KJU83701.1"/>
    </source>
</evidence>
<dbReference type="AlphaFoldDB" id="A0A0F3GP89"/>
<gene>
    <name evidence="2" type="ORF">MBAV_004105</name>
</gene>
<proteinExistence type="inferred from homology"/>
<evidence type="ECO:0000256" key="1">
    <source>
        <dbReference type="ARBA" id="ARBA00034120"/>
    </source>
</evidence>
<evidence type="ECO:0000313" key="3">
    <source>
        <dbReference type="Proteomes" id="UP000033423"/>
    </source>
</evidence>
<dbReference type="Proteomes" id="UP000033423">
    <property type="component" value="Unassembled WGS sequence"/>
</dbReference>
<dbReference type="InterPro" id="IPR051083">
    <property type="entry name" value="GrpII_Intron_Splice-Mob/Def"/>
</dbReference>
<sequence>MNALRFEVNAEEKLFDLSEELTGKTYCPSRTVCFILERPKMREIIAADFRDRIVHHVLVERLESIYEPIFIYDSYACRKDKGIHRAVAKVKSFISKGSDNGRRKLYYLHMDIKNFFMTIDKNILYSMLQKKVKDNDLLY</sequence>
<dbReference type="PANTHER" id="PTHR34047:SF8">
    <property type="entry name" value="PROTEIN YKFC"/>
    <property type="match status" value="1"/>
</dbReference>
<keyword evidence="2" id="KW-0695">RNA-directed DNA polymerase</keyword>
<keyword evidence="2" id="KW-0808">Transferase</keyword>
<dbReference type="SUPFAM" id="SSF56672">
    <property type="entry name" value="DNA/RNA polymerases"/>
    <property type="match status" value="1"/>
</dbReference>
<dbReference type="PANTHER" id="PTHR34047">
    <property type="entry name" value="NUCLEAR INTRON MATURASE 1, MITOCHONDRIAL-RELATED"/>
    <property type="match status" value="1"/>
</dbReference>
<keyword evidence="3" id="KW-1185">Reference proteome</keyword>
<reference evidence="2 3" key="1">
    <citation type="submission" date="2015-02" db="EMBL/GenBank/DDBJ databases">
        <title>Single-cell genomics of uncultivated deep-branching MTB reveals a conserved set of magnetosome genes.</title>
        <authorList>
            <person name="Kolinko S."/>
            <person name="Richter M."/>
            <person name="Glockner F.O."/>
            <person name="Brachmann A."/>
            <person name="Schuler D."/>
        </authorList>
    </citation>
    <scope>NUCLEOTIDE SEQUENCE [LARGE SCALE GENOMIC DNA]</scope>
    <source>
        <strain evidence="2">TM-1</strain>
    </source>
</reference>
<comment type="similarity">
    <text evidence="1">Belongs to the bacterial reverse transcriptase family.</text>
</comment>
<dbReference type="InterPro" id="IPR043502">
    <property type="entry name" value="DNA/RNA_pol_sf"/>
</dbReference>
<keyword evidence="2" id="KW-0548">Nucleotidyltransferase</keyword>
<dbReference type="EMBL" id="LACI01001767">
    <property type="protein sequence ID" value="KJU83701.1"/>
    <property type="molecule type" value="Genomic_DNA"/>
</dbReference>
<comment type="caution">
    <text evidence="2">The sequence shown here is derived from an EMBL/GenBank/DDBJ whole genome shotgun (WGS) entry which is preliminary data.</text>
</comment>
<feature type="non-terminal residue" evidence="2">
    <location>
        <position position="139"/>
    </location>
</feature>
<accession>A0A0F3GP89</accession>
<dbReference type="GO" id="GO:0003964">
    <property type="term" value="F:RNA-directed DNA polymerase activity"/>
    <property type="evidence" value="ECO:0007669"/>
    <property type="project" value="UniProtKB-KW"/>
</dbReference>
<protein>
    <submittedName>
        <fullName evidence="2">Retron-type reverse transcriptase</fullName>
    </submittedName>
</protein>